<evidence type="ECO:0000313" key="4">
    <source>
        <dbReference type="EMBL" id="QCX01246.1"/>
    </source>
</evidence>
<feature type="domain" description="Secretion system C-terminal sorting" evidence="3">
    <location>
        <begin position="41"/>
        <end position="112"/>
    </location>
</feature>
<dbReference type="KEGG" id="asag:FGM00_14420"/>
<dbReference type="RefSeq" id="WP_138853585.1">
    <property type="nucleotide sequence ID" value="NZ_CP040710.1"/>
</dbReference>
<name>A0A5B7SRK4_9FLAO</name>
<dbReference type="OrthoDB" id="1446312at2"/>
<dbReference type="Proteomes" id="UP000310017">
    <property type="component" value="Chromosome"/>
</dbReference>
<keyword evidence="5" id="KW-1185">Reference proteome</keyword>
<dbReference type="Pfam" id="PF18962">
    <property type="entry name" value="Por_Secre_tail"/>
    <property type="match status" value="1"/>
</dbReference>
<gene>
    <name evidence="4" type="ORF">FGM00_14420</name>
</gene>
<dbReference type="EMBL" id="CP040710">
    <property type="protein sequence ID" value="QCX01246.1"/>
    <property type="molecule type" value="Genomic_DNA"/>
</dbReference>
<feature type="chain" id="PRO_5022867053" evidence="2">
    <location>
        <begin position="20"/>
        <end position="115"/>
    </location>
</feature>
<keyword evidence="1 2" id="KW-0732">Signal</keyword>
<organism evidence="4 5">
    <name type="scientific">Aggregatimonas sangjinii</name>
    <dbReference type="NCBI Taxonomy" id="2583587"/>
    <lineage>
        <taxon>Bacteria</taxon>
        <taxon>Pseudomonadati</taxon>
        <taxon>Bacteroidota</taxon>
        <taxon>Flavobacteriia</taxon>
        <taxon>Flavobacteriales</taxon>
        <taxon>Flavobacteriaceae</taxon>
        <taxon>Aggregatimonas</taxon>
    </lineage>
</organism>
<reference evidence="4 5" key="1">
    <citation type="submission" date="2019-05" db="EMBL/GenBank/DDBJ databases">
        <title>Genome sequencing of F202Z8.</title>
        <authorList>
            <person name="Kwon Y.M."/>
        </authorList>
    </citation>
    <scope>NUCLEOTIDE SEQUENCE [LARGE SCALE GENOMIC DNA]</scope>
    <source>
        <strain evidence="4 5">F202Z8</strain>
    </source>
</reference>
<protein>
    <submittedName>
        <fullName evidence="4">T9SS type A sorting domain-containing protein</fullName>
    </submittedName>
</protein>
<evidence type="ECO:0000256" key="1">
    <source>
        <dbReference type="ARBA" id="ARBA00022729"/>
    </source>
</evidence>
<dbReference type="AlphaFoldDB" id="A0A5B7SRK4"/>
<proteinExistence type="predicted"/>
<feature type="signal peptide" evidence="2">
    <location>
        <begin position="1"/>
        <end position="19"/>
    </location>
</feature>
<evidence type="ECO:0000259" key="3">
    <source>
        <dbReference type="Pfam" id="PF18962"/>
    </source>
</evidence>
<accession>A0A5B7SRK4</accession>
<evidence type="ECO:0000313" key="5">
    <source>
        <dbReference type="Proteomes" id="UP000310017"/>
    </source>
</evidence>
<dbReference type="NCBIfam" id="TIGR04183">
    <property type="entry name" value="Por_Secre_tail"/>
    <property type="match status" value="1"/>
</dbReference>
<evidence type="ECO:0000256" key="2">
    <source>
        <dbReference type="SAM" id="SignalP"/>
    </source>
</evidence>
<sequence length="115" mass="12816">MKKFFLTIALALVVCFAQAQTDNTKESDAEIIQMAPPKLKVFPNPATSVVNVLGVLNSKKADITISDLYGTTLATYQWEIRNNALNIPISNLKAGIYLISIYSKEQTVQTKFYKQ</sequence>
<dbReference type="InterPro" id="IPR026444">
    <property type="entry name" value="Secre_tail"/>
</dbReference>